<proteinExistence type="predicted"/>
<dbReference type="AlphaFoldDB" id="A0A1Q9HKY9"/>
<evidence type="ECO:0000313" key="1">
    <source>
        <dbReference type="EMBL" id="OLQ91111.1"/>
    </source>
</evidence>
<organism evidence="1 2">
    <name type="scientific">Vibrio panuliri</name>
    <dbReference type="NCBI Taxonomy" id="1381081"/>
    <lineage>
        <taxon>Bacteria</taxon>
        <taxon>Pseudomonadati</taxon>
        <taxon>Pseudomonadota</taxon>
        <taxon>Gammaproteobacteria</taxon>
        <taxon>Vibrionales</taxon>
        <taxon>Vibrionaceae</taxon>
        <taxon>Vibrio</taxon>
    </lineage>
</organism>
<dbReference type="OrthoDB" id="9765158at2"/>
<dbReference type="STRING" id="1381081.BIY22_18530"/>
<name>A0A1Q9HKY9_9VIBR</name>
<dbReference type="EMBL" id="MJMJ01000010">
    <property type="protein sequence ID" value="OLQ91111.1"/>
    <property type="molecule type" value="Genomic_DNA"/>
</dbReference>
<accession>A0A1Q9HKY9</accession>
<dbReference type="RefSeq" id="WP_075707100.1">
    <property type="nucleotide sequence ID" value="NZ_MJMJ01000010.1"/>
</dbReference>
<reference evidence="1 2" key="1">
    <citation type="submission" date="2016-09" db="EMBL/GenBank/DDBJ databases">
        <title>Genomic Taxonomy of the Vibrionaceae.</title>
        <authorList>
            <person name="Gonzalez-Castillo A."/>
            <person name="Gomez-Gil B."/>
            <person name="Enciso-Ibarra K."/>
        </authorList>
    </citation>
    <scope>NUCLEOTIDE SEQUENCE [LARGE SCALE GENOMIC DNA]</scope>
    <source>
        <strain evidence="1 2">CAIM 703</strain>
    </source>
</reference>
<comment type="caution">
    <text evidence="1">The sequence shown here is derived from an EMBL/GenBank/DDBJ whole genome shotgun (WGS) entry which is preliminary data.</text>
</comment>
<dbReference type="Proteomes" id="UP000186313">
    <property type="component" value="Unassembled WGS sequence"/>
</dbReference>
<gene>
    <name evidence="1" type="ORF">BIY22_18530</name>
</gene>
<evidence type="ECO:0000313" key="2">
    <source>
        <dbReference type="Proteomes" id="UP000186313"/>
    </source>
</evidence>
<protein>
    <submittedName>
        <fullName evidence="1">Uncharacterized protein</fullName>
    </submittedName>
</protein>
<sequence>MYRMFTTLTLLISCAFWGVSGDAKQQDGNNSIQIFSPKIRPSSHSDLTSEPIKEKPTHSSLLLSERQLEQAARVLGLNHGKHYITAQDLLFISGEQTAHRWGIYHPTQTYSLGEQQLVQLKVVAWAELKQSENAMSRLQITTQTQEVRVNDVALPLDWQASRK</sequence>